<proteinExistence type="predicted"/>
<reference evidence="2 3" key="1">
    <citation type="submission" date="2019-03" db="EMBL/GenBank/DDBJ databases">
        <title>First draft genome of Liparis tanakae, snailfish: a comprehensive survey of snailfish specific genes.</title>
        <authorList>
            <person name="Kim W."/>
            <person name="Song I."/>
            <person name="Jeong J.-H."/>
            <person name="Kim D."/>
            <person name="Kim S."/>
            <person name="Ryu S."/>
            <person name="Song J.Y."/>
            <person name="Lee S.K."/>
        </authorList>
    </citation>
    <scope>NUCLEOTIDE SEQUENCE [LARGE SCALE GENOMIC DNA]</scope>
    <source>
        <tissue evidence="2">Muscle</tissue>
    </source>
</reference>
<accession>A0A4Z2HXL3</accession>
<sequence length="80" mass="8999">MDIQKVVKSKRPGLKRSGMRAMLMIPPSTASASIVRKWRSEVGLPPPTPAQRSRKKEKRNSACEAKERSRRTLLRAVTAQ</sequence>
<protein>
    <submittedName>
        <fullName evidence="2">Uncharacterized protein</fullName>
    </submittedName>
</protein>
<evidence type="ECO:0000313" key="3">
    <source>
        <dbReference type="Proteomes" id="UP000314294"/>
    </source>
</evidence>
<evidence type="ECO:0000256" key="1">
    <source>
        <dbReference type="SAM" id="MobiDB-lite"/>
    </source>
</evidence>
<feature type="region of interest" description="Disordered" evidence="1">
    <location>
        <begin position="38"/>
        <end position="80"/>
    </location>
</feature>
<keyword evidence="3" id="KW-1185">Reference proteome</keyword>
<dbReference type="AlphaFoldDB" id="A0A4Z2HXL3"/>
<dbReference type="EMBL" id="SRLO01000168">
    <property type="protein sequence ID" value="TNN70075.1"/>
    <property type="molecule type" value="Genomic_DNA"/>
</dbReference>
<comment type="caution">
    <text evidence="2">The sequence shown here is derived from an EMBL/GenBank/DDBJ whole genome shotgun (WGS) entry which is preliminary data.</text>
</comment>
<name>A0A4Z2HXL3_9TELE</name>
<dbReference type="Proteomes" id="UP000314294">
    <property type="component" value="Unassembled WGS sequence"/>
</dbReference>
<gene>
    <name evidence="2" type="ORF">EYF80_019751</name>
</gene>
<organism evidence="2 3">
    <name type="scientific">Liparis tanakae</name>
    <name type="common">Tanaka's snailfish</name>
    <dbReference type="NCBI Taxonomy" id="230148"/>
    <lineage>
        <taxon>Eukaryota</taxon>
        <taxon>Metazoa</taxon>
        <taxon>Chordata</taxon>
        <taxon>Craniata</taxon>
        <taxon>Vertebrata</taxon>
        <taxon>Euteleostomi</taxon>
        <taxon>Actinopterygii</taxon>
        <taxon>Neopterygii</taxon>
        <taxon>Teleostei</taxon>
        <taxon>Neoteleostei</taxon>
        <taxon>Acanthomorphata</taxon>
        <taxon>Eupercaria</taxon>
        <taxon>Perciformes</taxon>
        <taxon>Cottioidei</taxon>
        <taxon>Cottales</taxon>
        <taxon>Liparidae</taxon>
        <taxon>Liparis</taxon>
    </lineage>
</organism>
<evidence type="ECO:0000313" key="2">
    <source>
        <dbReference type="EMBL" id="TNN70075.1"/>
    </source>
</evidence>